<feature type="transmembrane region" description="Helical" evidence="9">
    <location>
        <begin position="102"/>
        <end position="121"/>
    </location>
</feature>
<reference evidence="10 11" key="1">
    <citation type="journal article" date="2015" name="Biol. Direct">
        <title>Babela massiliensis, a representative of a widespread bacterial phylum with unusual adaptations to parasitism in amoebae.</title>
        <authorList>
            <person name="Pagnier I."/>
            <person name="Yutin N."/>
            <person name="Croce O."/>
            <person name="Makarova K.S."/>
            <person name="Wolf Y.I."/>
            <person name="Benamar S."/>
            <person name="Raoult D."/>
            <person name="Koonin E.V."/>
            <person name="La Scola B."/>
        </authorList>
    </citation>
    <scope>NUCLEOTIDE SEQUENCE [LARGE SCALE GENOMIC DNA]</scope>
    <source>
        <strain evidence="11">BABL1</strain>
    </source>
</reference>
<keyword evidence="6 9" id="KW-0067">ATP-binding</keyword>
<evidence type="ECO:0000256" key="6">
    <source>
        <dbReference type="ARBA" id="ARBA00022840"/>
    </source>
</evidence>
<dbReference type="GO" id="GO:0005524">
    <property type="term" value="F:ATP binding"/>
    <property type="evidence" value="ECO:0007669"/>
    <property type="project" value="UniProtKB-KW"/>
</dbReference>
<comment type="subcellular location">
    <subcellularLocation>
        <location evidence="1 9">Membrane</location>
        <topology evidence="1 9">Multi-pass membrane protein</topology>
    </subcellularLocation>
</comment>
<dbReference type="KEGG" id="dpb:BABL1_gene_693"/>
<dbReference type="InterPro" id="IPR004667">
    <property type="entry name" value="ADP_ATP_car_bac_type"/>
</dbReference>
<evidence type="ECO:0000313" key="10">
    <source>
        <dbReference type="EMBL" id="CDK30325.1"/>
    </source>
</evidence>
<keyword evidence="5 9" id="KW-0547">Nucleotide-binding</keyword>
<dbReference type="PANTHER" id="PTHR31187:SF1">
    <property type="entry name" value="ADP,ATP CARRIER PROTEIN 1"/>
    <property type="match status" value="1"/>
</dbReference>
<feature type="transmembrane region" description="Helical" evidence="9">
    <location>
        <begin position="174"/>
        <end position="193"/>
    </location>
</feature>
<accession>V6DFH5</accession>
<evidence type="ECO:0000256" key="7">
    <source>
        <dbReference type="ARBA" id="ARBA00022989"/>
    </source>
</evidence>
<evidence type="ECO:0000256" key="1">
    <source>
        <dbReference type="ARBA" id="ARBA00004141"/>
    </source>
</evidence>
<keyword evidence="8 9" id="KW-0472">Membrane</keyword>
<dbReference type="PANTHER" id="PTHR31187">
    <property type="match status" value="1"/>
</dbReference>
<dbReference type="OrthoDB" id="1491866at2"/>
<feature type="transmembrane region" description="Helical" evidence="9">
    <location>
        <begin position="423"/>
        <end position="442"/>
    </location>
</feature>
<evidence type="ECO:0000256" key="8">
    <source>
        <dbReference type="ARBA" id="ARBA00023136"/>
    </source>
</evidence>
<sequence length="461" mass="51683">MLGYLSRSKLFRIWFGDFEKEELKKFVRLGLIFALVIGIYWTMRPLKDSIFASMVHDPLAVAANPKAKGAFIPWAKIVSLLVLFPIVMLYSKAVEKFPRQHMFYFLGILYSILTLGFGLYFMHSPYGLANTVGNQWRIIGWAWYVFVESYGSLMVALFWAFAADTSSPESAKKGFALTVMIGQLGAILGPWLLTPLGRNFFSNSAPVVMICAALSLLVVAGIYYFMKVTPKEQLIGFHGKNEAEEESTQEPGFFEGLKLLVTHKYLLGIFSIISIYEILATVMDFNFKASVMASHTTEAACSAYLGDYAVWVNLISFLCLFFGINNVQRYLGVKFSLSVMPFLIVAMMALFLFYGNLDVLFWIMVTVKAVNYALNGPTMKQLYVPTTKDVKYKSQAWIETFGSRGSKAAGSGFNILSSILGKYFVTFTSIFSFGLGALWYLIAAYVGNKYQKAVDEKKVVC</sequence>
<dbReference type="STRING" id="673862.BABL1_gene_693"/>
<dbReference type="RefSeq" id="WP_023791286.1">
    <property type="nucleotide sequence ID" value="NC_023003.1"/>
</dbReference>
<dbReference type="GO" id="GO:0016020">
    <property type="term" value="C:membrane"/>
    <property type="evidence" value="ECO:0007669"/>
    <property type="project" value="UniProtKB-SubCell"/>
</dbReference>
<dbReference type="HOGENOM" id="CLU_027240_2_0_7"/>
<evidence type="ECO:0000256" key="3">
    <source>
        <dbReference type="ARBA" id="ARBA00022448"/>
    </source>
</evidence>
<dbReference type="Pfam" id="PF03219">
    <property type="entry name" value="TLC"/>
    <property type="match status" value="1"/>
</dbReference>
<evidence type="ECO:0000256" key="4">
    <source>
        <dbReference type="ARBA" id="ARBA00022692"/>
    </source>
</evidence>
<dbReference type="eggNOG" id="COG3202">
    <property type="taxonomic scope" value="Bacteria"/>
</dbReference>
<dbReference type="SUPFAM" id="SSF103473">
    <property type="entry name" value="MFS general substrate transporter"/>
    <property type="match status" value="1"/>
</dbReference>
<keyword evidence="4 9" id="KW-0812">Transmembrane</keyword>
<feature type="transmembrane region" description="Helical" evidence="9">
    <location>
        <begin position="26"/>
        <end position="43"/>
    </location>
</feature>
<feature type="transmembrane region" description="Helical" evidence="9">
    <location>
        <begin position="141"/>
        <end position="162"/>
    </location>
</feature>
<keyword evidence="11" id="KW-1185">Reference proteome</keyword>
<protein>
    <recommendedName>
        <fullName evidence="9">ADP,ATP carrier protein</fullName>
    </recommendedName>
</protein>
<dbReference type="GO" id="GO:0005471">
    <property type="term" value="F:ATP:ADP antiporter activity"/>
    <property type="evidence" value="ECO:0007669"/>
    <property type="project" value="InterPro"/>
</dbReference>
<comment type="similarity">
    <text evidence="2 9">Belongs to the ADP/ATP translocase tlc family.</text>
</comment>
<evidence type="ECO:0000313" key="11">
    <source>
        <dbReference type="Proteomes" id="UP000018769"/>
    </source>
</evidence>
<dbReference type="InterPro" id="IPR036259">
    <property type="entry name" value="MFS_trans_sf"/>
</dbReference>
<evidence type="ECO:0000256" key="2">
    <source>
        <dbReference type="ARBA" id="ARBA00007127"/>
    </source>
</evidence>
<keyword evidence="3 9" id="KW-0813">Transport</keyword>
<feature type="transmembrane region" description="Helical" evidence="9">
    <location>
        <begin position="205"/>
        <end position="225"/>
    </location>
</feature>
<feature type="transmembrane region" description="Helical" evidence="9">
    <location>
        <begin position="71"/>
        <end position="90"/>
    </location>
</feature>
<dbReference type="AlphaFoldDB" id="V6DFH5"/>
<evidence type="ECO:0000256" key="5">
    <source>
        <dbReference type="ARBA" id="ARBA00022741"/>
    </source>
</evidence>
<evidence type="ECO:0000256" key="9">
    <source>
        <dbReference type="RuleBase" id="RU363121"/>
    </source>
</evidence>
<feature type="transmembrane region" description="Helical" evidence="9">
    <location>
        <begin position="335"/>
        <end position="354"/>
    </location>
</feature>
<gene>
    <name evidence="10" type="primary">tlcA_2</name>
    <name evidence="10" type="ORF">BABL1_gene_693</name>
</gene>
<feature type="transmembrane region" description="Helical" evidence="9">
    <location>
        <begin position="265"/>
        <end position="283"/>
    </location>
</feature>
<proteinExistence type="inferred from homology"/>
<keyword evidence="7 9" id="KW-1133">Transmembrane helix</keyword>
<name>V6DFH5_9BACT</name>
<dbReference type="Proteomes" id="UP000018769">
    <property type="component" value="Chromosome I"/>
</dbReference>
<dbReference type="EMBL" id="HG793133">
    <property type="protein sequence ID" value="CDK30325.1"/>
    <property type="molecule type" value="Genomic_DNA"/>
</dbReference>
<feature type="transmembrane region" description="Helical" evidence="9">
    <location>
        <begin position="303"/>
        <end position="323"/>
    </location>
</feature>
<dbReference type="Gene3D" id="1.20.1250.20">
    <property type="entry name" value="MFS general substrate transporter like domains"/>
    <property type="match status" value="1"/>
</dbReference>
<organism evidence="10 11">
    <name type="scientific">Candidatus Babela massiliensis</name>
    <dbReference type="NCBI Taxonomy" id="673862"/>
    <lineage>
        <taxon>Bacteria</taxon>
        <taxon>Candidatus Babelota</taxon>
        <taxon>Candidatus Babeliae</taxon>
        <taxon>Candidatus Babeliales</taxon>
        <taxon>Candidatus Babeliaceae</taxon>
        <taxon>Candidatus Babela</taxon>
    </lineage>
</organism>